<sequence length="52" mass="5875">MDGFLKSLLNPAVLVFLIPLAAIAIGGLKVWFNHQERMEKIRQGIDPDARRD</sequence>
<comment type="caution">
    <text evidence="2">The sequence shown here is derived from an EMBL/GenBank/DDBJ whole genome shotgun (WGS) entry which is preliminary data.</text>
</comment>
<keyword evidence="1" id="KW-1133">Transmembrane helix</keyword>
<keyword evidence="3" id="KW-1185">Reference proteome</keyword>
<accession>A0ABV6BBK1</accession>
<name>A0ABV6BBK1_9GAMM</name>
<gene>
    <name evidence="2" type="ORF">ACFFJP_08135</name>
</gene>
<organism evidence="2 3">
    <name type="scientific">Rheinheimera tilapiae</name>
    <dbReference type="NCBI Taxonomy" id="875043"/>
    <lineage>
        <taxon>Bacteria</taxon>
        <taxon>Pseudomonadati</taxon>
        <taxon>Pseudomonadota</taxon>
        <taxon>Gammaproteobacteria</taxon>
        <taxon>Chromatiales</taxon>
        <taxon>Chromatiaceae</taxon>
        <taxon>Rheinheimera</taxon>
    </lineage>
</organism>
<evidence type="ECO:0000313" key="2">
    <source>
        <dbReference type="EMBL" id="MFC0048254.1"/>
    </source>
</evidence>
<dbReference type="Proteomes" id="UP001589813">
    <property type="component" value="Unassembled WGS sequence"/>
</dbReference>
<keyword evidence="1" id="KW-0472">Membrane</keyword>
<reference evidence="2 3" key="1">
    <citation type="submission" date="2024-09" db="EMBL/GenBank/DDBJ databases">
        <authorList>
            <person name="Sun Q."/>
            <person name="Mori K."/>
        </authorList>
    </citation>
    <scope>NUCLEOTIDE SEQUENCE [LARGE SCALE GENOMIC DNA]</scope>
    <source>
        <strain evidence="2 3">KCTC 23315</strain>
    </source>
</reference>
<dbReference type="RefSeq" id="WP_377242263.1">
    <property type="nucleotide sequence ID" value="NZ_JBHLXP010000001.1"/>
</dbReference>
<protein>
    <submittedName>
        <fullName evidence="2">Uncharacterized protein</fullName>
    </submittedName>
</protein>
<dbReference type="EMBL" id="JBHLXP010000001">
    <property type="protein sequence ID" value="MFC0048254.1"/>
    <property type="molecule type" value="Genomic_DNA"/>
</dbReference>
<evidence type="ECO:0000313" key="3">
    <source>
        <dbReference type="Proteomes" id="UP001589813"/>
    </source>
</evidence>
<evidence type="ECO:0000256" key="1">
    <source>
        <dbReference type="SAM" id="Phobius"/>
    </source>
</evidence>
<proteinExistence type="predicted"/>
<feature type="transmembrane region" description="Helical" evidence="1">
    <location>
        <begin position="12"/>
        <end position="32"/>
    </location>
</feature>
<keyword evidence="1" id="KW-0812">Transmembrane</keyword>